<comment type="similarity">
    <text evidence="1">Belongs to the GTP cyclohydrolase I type 2/NIF3 family.</text>
</comment>
<feature type="binding site" evidence="4">
    <location>
        <position position="65"/>
    </location>
    <ligand>
        <name>a divalent metal cation</name>
        <dbReference type="ChEBI" id="CHEBI:60240"/>
        <label>1</label>
    </ligand>
</feature>
<reference evidence="5" key="1">
    <citation type="submission" date="2020-10" db="EMBL/GenBank/DDBJ databases">
        <title>Bacterium isolated from coastal waters sediment.</title>
        <authorList>
            <person name="Chen R.-J."/>
            <person name="Lu D.-C."/>
            <person name="Zhu K.-L."/>
            <person name="Du Z.-J."/>
        </authorList>
    </citation>
    <scope>NUCLEOTIDE SEQUENCE</scope>
    <source>
        <strain evidence="5">N1Y112</strain>
    </source>
</reference>
<organism evidence="5 6">
    <name type="scientific">Pontibacterium sinense</name>
    <dbReference type="NCBI Taxonomy" id="2781979"/>
    <lineage>
        <taxon>Bacteria</taxon>
        <taxon>Pseudomonadati</taxon>
        <taxon>Pseudomonadota</taxon>
        <taxon>Gammaproteobacteria</taxon>
        <taxon>Oceanospirillales</taxon>
        <taxon>Oceanospirillaceae</taxon>
        <taxon>Pontibacterium</taxon>
    </lineage>
</organism>
<evidence type="ECO:0000256" key="3">
    <source>
        <dbReference type="ARBA" id="ARBA00022723"/>
    </source>
</evidence>
<dbReference type="FunFam" id="3.40.1390.30:FF:000002">
    <property type="entry name" value="Nif3-like dinuclear metal center protein"/>
    <property type="match status" value="1"/>
</dbReference>
<evidence type="ECO:0000256" key="2">
    <source>
        <dbReference type="ARBA" id="ARBA00022112"/>
    </source>
</evidence>
<evidence type="ECO:0000313" key="6">
    <source>
        <dbReference type="Proteomes" id="UP000640333"/>
    </source>
</evidence>
<dbReference type="InterPro" id="IPR036069">
    <property type="entry name" value="DUF34/NIF3_sf"/>
</dbReference>
<feature type="binding site" evidence="4">
    <location>
        <position position="221"/>
    </location>
    <ligand>
        <name>a divalent metal cation</name>
        <dbReference type="ChEBI" id="CHEBI:60240"/>
        <label>1</label>
    </ligand>
</feature>
<name>A0A8J7K6Q7_9GAMM</name>
<keyword evidence="3 4" id="KW-0479">Metal-binding</keyword>
<feature type="binding site" evidence="4">
    <location>
        <position position="225"/>
    </location>
    <ligand>
        <name>a divalent metal cation</name>
        <dbReference type="ChEBI" id="CHEBI:60240"/>
        <label>1</label>
    </ligand>
</feature>
<dbReference type="Gene3D" id="3.40.1390.30">
    <property type="entry name" value="NIF3 (NGG1p interacting factor 3)-like"/>
    <property type="match status" value="2"/>
</dbReference>
<comment type="caution">
    <text evidence="5">The sequence shown here is derived from an EMBL/GenBank/DDBJ whole genome shotgun (WGS) entry which is preliminary data.</text>
</comment>
<dbReference type="InterPro" id="IPR002678">
    <property type="entry name" value="DUF34/NIF3"/>
</dbReference>
<dbReference type="NCBIfam" id="TIGR00486">
    <property type="entry name" value="YbgI_SA1388"/>
    <property type="match status" value="1"/>
</dbReference>
<evidence type="ECO:0000256" key="1">
    <source>
        <dbReference type="ARBA" id="ARBA00006964"/>
    </source>
</evidence>
<evidence type="ECO:0000313" key="5">
    <source>
        <dbReference type="EMBL" id="MBE9397301.1"/>
    </source>
</evidence>
<dbReference type="PANTHER" id="PTHR13799:SF14">
    <property type="entry name" value="GTP CYCLOHYDROLASE 1 TYPE 2 HOMOLOG"/>
    <property type="match status" value="1"/>
</dbReference>
<feature type="binding site" evidence="4">
    <location>
        <position position="103"/>
    </location>
    <ligand>
        <name>a divalent metal cation</name>
        <dbReference type="ChEBI" id="CHEBI:60240"/>
        <label>1</label>
    </ligand>
</feature>
<feature type="binding site" evidence="4">
    <location>
        <position position="66"/>
    </location>
    <ligand>
        <name>a divalent metal cation</name>
        <dbReference type="ChEBI" id="CHEBI:60240"/>
        <label>1</label>
    </ligand>
</feature>
<dbReference type="Pfam" id="PF01784">
    <property type="entry name" value="DUF34_NIF3"/>
    <property type="match status" value="1"/>
</dbReference>
<dbReference type="AlphaFoldDB" id="A0A8J7K6Q7"/>
<dbReference type="Proteomes" id="UP000640333">
    <property type="component" value="Unassembled WGS sequence"/>
</dbReference>
<gene>
    <name evidence="5" type="ORF">IOQ59_08515</name>
</gene>
<dbReference type="RefSeq" id="WP_193952857.1">
    <property type="nucleotide sequence ID" value="NZ_JADEYS010000007.1"/>
</dbReference>
<proteinExistence type="inferred from homology"/>
<dbReference type="GO" id="GO:0046872">
    <property type="term" value="F:metal ion binding"/>
    <property type="evidence" value="ECO:0007669"/>
    <property type="project" value="UniProtKB-KW"/>
</dbReference>
<dbReference type="GO" id="GO:0005737">
    <property type="term" value="C:cytoplasm"/>
    <property type="evidence" value="ECO:0007669"/>
    <property type="project" value="TreeGrafter"/>
</dbReference>
<sequence>MSISRKELVNYLDQRLTPERFRDYAPNGLQVEGCEQVSRIVTGVTASQALIDAAVAWNADAILVHHGYFWKGENPCITGMKQRRIKTLLQHDINLLGYHLPLDAHSEIGNNAVLAKLLGITVTGGLEEGNPLSIGVTGRLDAPMSLQELGDRVSQVLNRPPMLIAGGEHRITTIGLCTGGAQGYIEKAIDLGLDAYLSGEISEPTVHSARENGVHYIAAGHHATERFGAKALGEELAEKFGIEQMFVDIDNPV</sequence>
<keyword evidence="6" id="KW-1185">Reference proteome</keyword>
<protein>
    <recommendedName>
        <fullName evidence="2">GTP cyclohydrolase 1 type 2 homolog</fullName>
    </recommendedName>
</protein>
<dbReference type="EMBL" id="JADEYS010000007">
    <property type="protein sequence ID" value="MBE9397301.1"/>
    <property type="molecule type" value="Genomic_DNA"/>
</dbReference>
<evidence type="ECO:0000256" key="4">
    <source>
        <dbReference type="PIRSR" id="PIRSR602678-1"/>
    </source>
</evidence>
<dbReference type="SUPFAM" id="SSF102705">
    <property type="entry name" value="NIF3 (NGG1p interacting factor 3)-like"/>
    <property type="match status" value="1"/>
</dbReference>
<accession>A0A8J7K6Q7</accession>
<dbReference type="PANTHER" id="PTHR13799">
    <property type="entry name" value="NGG1 INTERACTING FACTOR 3"/>
    <property type="match status" value="1"/>
</dbReference>